<protein>
    <recommendedName>
        <fullName evidence="3">J domain-containing protein</fullName>
    </recommendedName>
</protein>
<evidence type="ECO:0000256" key="2">
    <source>
        <dbReference type="SAM" id="MobiDB-lite"/>
    </source>
</evidence>
<feature type="coiled-coil region" evidence="1">
    <location>
        <begin position="1269"/>
        <end position="1308"/>
    </location>
</feature>
<feature type="compositionally biased region" description="Low complexity" evidence="2">
    <location>
        <begin position="1541"/>
        <end position="1557"/>
    </location>
</feature>
<keyword evidence="5" id="KW-1185">Reference proteome</keyword>
<evidence type="ECO:0000313" key="4">
    <source>
        <dbReference type="EMBL" id="KAK8596727.1"/>
    </source>
</evidence>
<feature type="compositionally biased region" description="Acidic residues" evidence="2">
    <location>
        <begin position="759"/>
        <end position="773"/>
    </location>
</feature>
<feature type="domain" description="J" evidence="3">
    <location>
        <begin position="1344"/>
        <end position="1417"/>
    </location>
</feature>
<dbReference type="InterPro" id="IPR036869">
    <property type="entry name" value="J_dom_sf"/>
</dbReference>
<feature type="compositionally biased region" description="Polar residues" evidence="2">
    <location>
        <begin position="134"/>
        <end position="148"/>
    </location>
</feature>
<feature type="region of interest" description="Disordered" evidence="2">
    <location>
        <begin position="1464"/>
        <end position="1559"/>
    </location>
</feature>
<feature type="compositionally biased region" description="Basic and acidic residues" evidence="2">
    <location>
        <begin position="882"/>
        <end position="899"/>
    </location>
</feature>
<dbReference type="PROSITE" id="PS50076">
    <property type="entry name" value="DNAJ_2"/>
    <property type="match status" value="1"/>
</dbReference>
<gene>
    <name evidence="4" type="ORF">V6N12_065207</name>
</gene>
<feature type="compositionally biased region" description="Polar residues" evidence="2">
    <location>
        <begin position="1241"/>
        <end position="1256"/>
    </location>
</feature>
<feature type="region of interest" description="Disordered" evidence="2">
    <location>
        <begin position="493"/>
        <end position="534"/>
    </location>
</feature>
<feature type="region of interest" description="Disordered" evidence="2">
    <location>
        <begin position="675"/>
        <end position="786"/>
    </location>
</feature>
<feature type="compositionally biased region" description="Acidic residues" evidence="2">
    <location>
        <begin position="689"/>
        <end position="707"/>
    </location>
</feature>
<dbReference type="SUPFAM" id="SSF46565">
    <property type="entry name" value="Chaperone J-domain"/>
    <property type="match status" value="1"/>
</dbReference>
<name>A0ABR2G807_9ROSI</name>
<feature type="region of interest" description="Disordered" evidence="2">
    <location>
        <begin position="390"/>
        <end position="415"/>
    </location>
</feature>
<feature type="compositionally biased region" description="Basic and acidic residues" evidence="2">
    <location>
        <begin position="708"/>
        <end position="737"/>
    </location>
</feature>
<sequence length="1575" mass="174966">MEYQRASAAPAFTKKLSNGHSFNGKSMYDGVFGGQTKAGSRVEDYAEIFGGGSGSSIPFLDVPELNQRKFSVDVSSSKLDYSNIFGGFGDFDFAVSHEEFVAKPTRDKKRPAKTPSFSEGSFSYPSSKPVGDQVLSNDQASHGSSNGVKQFKMSYNKSIPGGKNGTNGTIHVAVPGVTCIVDEKTTPLREKPVSSVVNEPYETNKFGEGKRDNIHCEKLASDVQPCGAGKKTSKGVDQLHGATKCNGSDCKQTSNGVDQLHGETKSNGSDCKQASKGVDQLHGETKSNGSDCNDVLFGSYDFGHRSSPSKVTRASSMSYNKVVNNRGSLKFGVPRSQSLDIDAGYSSPPYLDDEVDANSVAASSAAAVKKAIEEAQARLKVAKEIMERRKGHMGRVKPSFNGSSTGKERKREKGTIKQNDFKEDKAQETCEEIVASQQASGGVKMQNVMKVSQVAAESEDGERGFVARESAGEACAKIFISAQVDCMGKKEAAKEGERENDVIQDMNEHEGEEKKIIEKPEVVKETTEQERKLDTSKEFCDKDECLHGSVHDVELREPKEDETKLRFGEQWEKTEEKVWNELEACERKLKDPEKPIEDERKVEVGKLKDIDNLERLTVAHRGVDVEEKHNCMIEPEEIGYAVKNVSEKESNEMLIEEVSMQKALTKKSEEAFEISELTGERKVSCGPEENNEDNEEEGACASEDNEQISEKMEKPEIHGNLRVNSSDHEEEKRKLSENGELLGNEEFMEAEENGHFLEDTYEMEAADEGQEEASEGRGTEEMQTQIDQEANEMTEAREDAVDCYWEEPEVADNAYNDNEFDNVAETLEPSNVDSCETSPELLLNEENGGIAERCKAFSESEETRGDSESDEVASDLEENLAFDKSDLAESNVKSEEIKQQAETTTDAFNFDRSNLDVDTSDILFEKDQYDQYSETSEKSSTMEKHVEELACEAVDVGEGKICLGLEENKYNFEHTDEVRLVDSQLHCSFGEKHEATEIAHEIAADHSTEYKEENCREILVKEERETKDASPEEVTLKQVRLVDAQLHCELEEKHESTEIAHEIEAGQSSECERENFPETLRKEERETKDASREEVELVKEEQRRVDEAKERVREREREKEKERIAVERAIREARERAFAEACERAAAGRTNIEAHRKVKAETQGETTKPSAEANDKAFMEAKIKAERAAVERATAEARQRALEKALSEKASLGARNQAEKFPDSKQSFQTYDSRYKGSCPPASSTFPGSSNQSASKYSEGLDVAAGESAQRCKARLERHQRTAERAAKALAEKNERDLLAQKEQAERNRLAETLDADVKRWSSGKQGNLRALLSTLQYILGPDSGWQPIPLTDIIATAAVKKAYRKATLCVHPDKLQQRGATIQQKYICEKVFDLLKEAWNRFSAEERTAPPIDPYGPWMLVENRRRRSVKPSGHLNTAVPQSIASSSRYNPIFIETDPAVRTSEAADTAPASDFQQPLPASALNQNNVTPLPGNTVDSEPTHAPVLNSSNSKPKLKARTQVVPRKSSSLILKPWDANVMPKKPASGSASTAGTSKKSSLDPWKCFQLLEVLLSN</sequence>
<feature type="region of interest" description="Disordered" evidence="2">
    <location>
        <begin position="103"/>
        <end position="148"/>
    </location>
</feature>
<feature type="region of interest" description="Disordered" evidence="2">
    <location>
        <begin position="1231"/>
        <end position="1258"/>
    </location>
</feature>
<evidence type="ECO:0000313" key="5">
    <source>
        <dbReference type="Proteomes" id="UP001472677"/>
    </source>
</evidence>
<feature type="region of interest" description="Disordered" evidence="2">
    <location>
        <begin position="1155"/>
        <end position="1175"/>
    </location>
</feature>
<organism evidence="4 5">
    <name type="scientific">Hibiscus sabdariffa</name>
    <name type="common">roselle</name>
    <dbReference type="NCBI Taxonomy" id="183260"/>
    <lineage>
        <taxon>Eukaryota</taxon>
        <taxon>Viridiplantae</taxon>
        <taxon>Streptophyta</taxon>
        <taxon>Embryophyta</taxon>
        <taxon>Tracheophyta</taxon>
        <taxon>Spermatophyta</taxon>
        <taxon>Magnoliopsida</taxon>
        <taxon>eudicotyledons</taxon>
        <taxon>Gunneridae</taxon>
        <taxon>Pentapetalae</taxon>
        <taxon>rosids</taxon>
        <taxon>malvids</taxon>
        <taxon>Malvales</taxon>
        <taxon>Malvaceae</taxon>
        <taxon>Malvoideae</taxon>
        <taxon>Hibiscus</taxon>
    </lineage>
</organism>
<evidence type="ECO:0000256" key="1">
    <source>
        <dbReference type="SAM" id="Coils"/>
    </source>
</evidence>
<feature type="coiled-coil region" evidence="1">
    <location>
        <begin position="1176"/>
        <end position="1205"/>
    </location>
</feature>
<feature type="compositionally biased region" description="Low complexity" evidence="2">
    <location>
        <begin position="115"/>
        <end position="127"/>
    </location>
</feature>
<accession>A0ABR2G807</accession>
<dbReference type="Proteomes" id="UP001472677">
    <property type="component" value="Unassembled WGS sequence"/>
</dbReference>
<dbReference type="PANTHER" id="PTHR23172">
    <property type="entry name" value="AUXILIN/CYCLIN G-ASSOCIATED KINASE-RELATED"/>
    <property type="match status" value="1"/>
</dbReference>
<feature type="region of interest" description="Disordered" evidence="2">
    <location>
        <begin position="1063"/>
        <end position="1122"/>
    </location>
</feature>
<dbReference type="EMBL" id="JBBPBM010000002">
    <property type="protein sequence ID" value="KAK8596727.1"/>
    <property type="molecule type" value="Genomic_DNA"/>
</dbReference>
<feature type="compositionally biased region" description="Basic and acidic residues" evidence="2">
    <location>
        <begin position="406"/>
        <end position="415"/>
    </location>
</feature>
<proteinExistence type="predicted"/>
<dbReference type="PANTHER" id="PTHR23172:SF84">
    <property type="entry name" value="AUXILIN-LIKE PROTEIN 1"/>
    <property type="match status" value="1"/>
</dbReference>
<feature type="region of interest" description="Disordered" evidence="2">
    <location>
        <begin position="882"/>
        <end position="912"/>
    </location>
</feature>
<dbReference type="Gene3D" id="1.10.287.110">
    <property type="entry name" value="DnaJ domain"/>
    <property type="match status" value="1"/>
</dbReference>
<reference evidence="4 5" key="1">
    <citation type="journal article" date="2024" name="G3 (Bethesda)">
        <title>Genome assembly of Hibiscus sabdariffa L. provides insights into metabolisms of medicinal natural products.</title>
        <authorList>
            <person name="Kim T."/>
        </authorList>
    </citation>
    <scope>NUCLEOTIDE SEQUENCE [LARGE SCALE GENOMIC DNA]</scope>
    <source>
        <strain evidence="4">TK-2024</strain>
        <tissue evidence="4">Old leaves</tissue>
    </source>
</reference>
<dbReference type="InterPro" id="IPR001623">
    <property type="entry name" value="DnaJ_domain"/>
</dbReference>
<comment type="caution">
    <text evidence="4">The sequence shown here is derived from an EMBL/GenBank/DDBJ whole genome shotgun (WGS) entry which is preliminary data.</text>
</comment>
<evidence type="ECO:0000259" key="3">
    <source>
        <dbReference type="PROSITE" id="PS50076"/>
    </source>
</evidence>
<keyword evidence="1" id="KW-0175">Coiled coil</keyword>